<name>A0ABS3TG81_9BACT</name>
<dbReference type="RefSeq" id="WP_208308880.1">
    <property type="nucleotide sequence ID" value="NZ_JAGETX010000015.1"/>
</dbReference>
<evidence type="ECO:0000313" key="2">
    <source>
        <dbReference type="Proteomes" id="UP000670527"/>
    </source>
</evidence>
<gene>
    <name evidence="1" type="ORF">J4D97_18550</name>
</gene>
<comment type="caution">
    <text evidence="1">The sequence shown here is derived from an EMBL/GenBank/DDBJ whole genome shotgun (WGS) entry which is preliminary data.</text>
</comment>
<dbReference type="PROSITE" id="PS51257">
    <property type="entry name" value="PROKAR_LIPOPROTEIN"/>
    <property type="match status" value="1"/>
</dbReference>
<reference evidence="1 2" key="1">
    <citation type="submission" date="2021-03" db="EMBL/GenBank/DDBJ databases">
        <authorList>
            <person name="Kim M.K."/>
        </authorList>
    </citation>
    <scope>NUCLEOTIDE SEQUENCE [LARGE SCALE GENOMIC DNA]</scope>
    <source>
        <strain evidence="1 2">BT507</strain>
    </source>
</reference>
<dbReference type="EMBL" id="JAGETX010000015">
    <property type="protein sequence ID" value="MBO3272656.1"/>
    <property type="molecule type" value="Genomic_DNA"/>
</dbReference>
<organism evidence="1 2">
    <name type="scientific">Hymenobacter defluvii</name>
    <dbReference type="NCBI Taxonomy" id="2054411"/>
    <lineage>
        <taxon>Bacteria</taxon>
        <taxon>Pseudomonadati</taxon>
        <taxon>Bacteroidota</taxon>
        <taxon>Cytophagia</taxon>
        <taxon>Cytophagales</taxon>
        <taxon>Hymenobacteraceae</taxon>
        <taxon>Hymenobacter</taxon>
    </lineage>
</organism>
<evidence type="ECO:0008006" key="3">
    <source>
        <dbReference type="Google" id="ProtNLM"/>
    </source>
</evidence>
<proteinExistence type="predicted"/>
<dbReference type="Proteomes" id="UP000670527">
    <property type="component" value="Unassembled WGS sequence"/>
</dbReference>
<evidence type="ECO:0000313" key="1">
    <source>
        <dbReference type="EMBL" id="MBO3272656.1"/>
    </source>
</evidence>
<accession>A0ABS3TG81</accession>
<sequence>MRPLVALSCLLLTSACYQQNSQYSGTSPLAADTTAADTSLEAPDTTRAGSVSAQSDTLKVVQKRHEFSTPGMPDVFRLVLRGNDALSGQLDFTITDHTGQIIFHEVLSAADLEAAMVYDMAGTTPPTPAAREAYVRRRMDEFFADQNFHQPALPTATPFPAGNPLDRNTWADIQRRTDTIGFQYLVGKEDRRRIAYSPLKKQVVQLGGFGS</sequence>
<keyword evidence="2" id="KW-1185">Reference proteome</keyword>
<protein>
    <recommendedName>
        <fullName evidence="3">Lipoprotein</fullName>
    </recommendedName>
</protein>